<dbReference type="PIRSF" id="PIRSF004555">
    <property type="entry name" value="UCP004555"/>
    <property type="match status" value="1"/>
</dbReference>
<sequence length="117" mass="12264">MGKYKGFAGSGMNANKNMSNVIKQAQKMQAEMEKVQEELEDKVVEGTAGGGAVTATANGKKEILSLKISPDAVDPEDIETLEDLVMVAVNDAVKKADDMMAEGMSAVTGGINIPGLF</sequence>
<dbReference type="PANTHER" id="PTHR33449:SF1">
    <property type="entry name" value="NUCLEOID-ASSOCIATED PROTEIN YBAB"/>
    <property type="match status" value="1"/>
</dbReference>
<reference evidence="4 5" key="1">
    <citation type="submission" date="2021-10" db="EMBL/GenBank/DDBJ databases">
        <title>Anaerobic single-cell dispensing facilitates the cultivation of human gut bacteria.</title>
        <authorList>
            <person name="Afrizal A."/>
        </authorList>
    </citation>
    <scope>NUCLEOTIDE SEQUENCE [LARGE SCALE GENOMIC DNA]</scope>
    <source>
        <strain evidence="4 5">CLA-AA-H232</strain>
    </source>
</reference>
<comment type="subunit">
    <text evidence="2">Homodimer.</text>
</comment>
<evidence type="ECO:0000313" key="5">
    <source>
        <dbReference type="Proteomes" id="UP001198242"/>
    </source>
</evidence>
<dbReference type="GO" id="GO:0043590">
    <property type="term" value="C:bacterial nucleoid"/>
    <property type="evidence" value="ECO:0007669"/>
    <property type="project" value="UniProtKB-UniRule"/>
</dbReference>
<comment type="function">
    <text evidence="2">Binds to DNA and alters its conformation. May be involved in regulation of gene expression, nucleoid organization and DNA protection.</text>
</comment>
<dbReference type="SUPFAM" id="SSF82607">
    <property type="entry name" value="YbaB-like"/>
    <property type="match status" value="1"/>
</dbReference>
<comment type="similarity">
    <text evidence="2">Belongs to the YbaB/EbfC family.</text>
</comment>
<keyword evidence="2" id="KW-0963">Cytoplasm</keyword>
<keyword evidence="5" id="KW-1185">Reference proteome</keyword>
<dbReference type="GO" id="GO:0005829">
    <property type="term" value="C:cytosol"/>
    <property type="evidence" value="ECO:0007669"/>
    <property type="project" value="TreeGrafter"/>
</dbReference>
<dbReference type="NCBIfam" id="TIGR00103">
    <property type="entry name" value="DNA_YbaB_EbfC"/>
    <property type="match status" value="1"/>
</dbReference>
<evidence type="ECO:0000313" key="4">
    <source>
        <dbReference type="EMBL" id="MCC2209549.1"/>
    </source>
</evidence>
<dbReference type="InterPro" id="IPR036894">
    <property type="entry name" value="YbaB-like_sf"/>
</dbReference>
<evidence type="ECO:0000256" key="3">
    <source>
        <dbReference type="SAM" id="Coils"/>
    </source>
</evidence>
<gene>
    <name evidence="4" type="ORF">LKE05_01905</name>
</gene>
<dbReference type="RefSeq" id="WP_022229520.1">
    <property type="nucleotide sequence ID" value="NZ_JAJEQM010000002.1"/>
</dbReference>
<dbReference type="Pfam" id="PF02575">
    <property type="entry name" value="YbaB_DNA_bd"/>
    <property type="match status" value="1"/>
</dbReference>
<keyword evidence="3" id="KW-0175">Coiled coil</keyword>
<feature type="coiled-coil region" evidence="3">
    <location>
        <begin position="18"/>
        <end position="45"/>
    </location>
</feature>
<dbReference type="Gene3D" id="3.30.1310.10">
    <property type="entry name" value="Nucleoid-associated protein YbaB-like domain"/>
    <property type="match status" value="1"/>
</dbReference>
<evidence type="ECO:0000256" key="2">
    <source>
        <dbReference type="HAMAP-Rule" id="MF_00274"/>
    </source>
</evidence>
<accession>A0AAE3DWR2</accession>
<comment type="caution">
    <text evidence="4">The sequence shown here is derived from an EMBL/GenBank/DDBJ whole genome shotgun (WGS) entry which is preliminary data.</text>
</comment>
<evidence type="ECO:0000256" key="1">
    <source>
        <dbReference type="ARBA" id="ARBA00023125"/>
    </source>
</evidence>
<organism evidence="4 5">
    <name type="scientific">Hominilimicola fabiformis</name>
    <dbReference type="NCBI Taxonomy" id="2885356"/>
    <lineage>
        <taxon>Bacteria</taxon>
        <taxon>Bacillati</taxon>
        <taxon>Bacillota</taxon>
        <taxon>Clostridia</taxon>
        <taxon>Eubacteriales</taxon>
        <taxon>Oscillospiraceae</taxon>
        <taxon>Hominilimicola</taxon>
    </lineage>
</organism>
<comment type="subcellular location">
    <subcellularLocation>
        <location evidence="2">Cytoplasm</location>
        <location evidence="2">Nucleoid</location>
    </subcellularLocation>
</comment>
<dbReference type="HAMAP" id="MF_00274">
    <property type="entry name" value="DNA_YbaB_EbfC"/>
    <property type="match status" value="1"/>
</dbReference>
<keyword evidence="1 2" id="KW-0238">DNA-binding</keyword>
<proteinExistence type="inferred from homology"/>
<dbReference type="PANTHER" id="PTHR33449">
    <property type="entry name" value="NUCLEOID-ASSOCIATED PROTEIN YBAB"/>
    <property type="match status" value="1"/>
</dbReference>
<dbReference type="GO" id="GO:0003677">
    <property type="term" value="F:DNA binding"/>
    <property type="evidence" value="ECO:0007669"/>
    <property type="project" value="UniProtKB-UniRule"/>
</dbReference>
<dbReference type="AlphaFoldDB" id="A0AAE3DWR2"/>
<dbReference type="Proteomes" id="UP001198242">
    <property type="component" value="Unassembled WGS sequence"/>
</dbReference>
<protein>
    <recommendedName>
        <fullName evidence="2">Nucleoid-associated protein LKE05_01905</fullName>
    </recommendedName>
</protein>
<name>A0AAE3DWR2_9FIRM</name>
<dbReference type="EMBL" id="JAJEQM010000002">
    <property type="protein sequence ID" value="MCC2209549.1"/>
    <property type="molecule type" value="Genomic_DNA"/>
</dbReference>
<dbReference type="InterPro" id="IPR004401">
    <property type="entry name" value="YbaB/EbfC"/>
</dbReference>